<comment type="subcellular location">
    <subcellularLocation>
        <location evidence="1">Cell inner membrane</location>
        <topology evidence="1">Multi-pass membrane protein</topology>
    </subcellularLocation>
</comment>
<dbReference type="InterPro" id="IPR027463">
    <property type="entry name" value="AcrB_DN_DC_subdom"/>
</dbReference>
<dbReference type="PANTHER" id="PTHR32063:SF76">
    <property type="entry name" value="EFFLUX PUMP MEMBRANE TRANSPORTER"/>
    <property type="match status" value="1"/>
</dbReference>
<feature type="transmembrane region" description="Helical" evidence="9">
    <location>
        <begin position="535"/>
        <end position="552"/>
    </location>
</feature>
<evidence type="ECO:0000313" key="11">
    <source>
        <dbReference type="Proteomes" id="UP000093044"/>
    </source>
</evidence>
<keyword evidence="7 9" id="KW-1133">Transmembrane helix</keyword>
<dbReference type="FunFam" id="3.30.70.1430:FF:000001">
    <property type="entry name" value="Efflux pump membrane transporter"/>
    <property type="match status" value="1"/>
</dbReference>
<keyword evidence="5" id="KW-0997">Cell inner membrane</keyword>
<evidence type="ECO:0000256" key="4">
    <source>
        <dbReference type="ARBA" id="ARBA00022475"/>
    </source>
</evidence>
<dbReference type="STRING" id="1197717.BED41_00275"/>
<feature type="transmembrane region" description="Helical" evidence="9">
    <location>
        <begin position="471"/>
        <end position="498"/>
    </location>
</feature>
<dbReference type="GO" id="GO:0005886">
    <property type="term" value="C:plasma membrane"/>
    <property type="evidence" value="ECO:0007669"/>
    <property type="project" value="UniProtKB-SubCell"/>
</dbReference>
<keyword evidence="8 9" id="KW-0472">Membrane</keyword>
<dbReference type="InterPro" id="IPR001036">
    <property type="entry name" value="Acrflvin-R"/>
</dbReference>
<dbReference type="Gene3D" id="3.30.70.1430">
    <property type="entry name" value="Multidrug efflux transporter AcrB pore domain"/>
    <property type="match status" value="2"/>
</dbReference>
<feature type="transmembrane region" description="Helical" evidence="9">
    <location>
        <begin position="969"/>
        <end position="990"/>
    </location>
</feature>
<evidence type="ECO:0000256" key="1">
    <source>
        <dbReference type="ARBA" id="ARBA00004429"/>
    </source>
</evidence>
<dbReference type="Gene3D" id="3.30.70.1440">
    <property type="entry name" value="Multidrug efflux transporter AcrB pore domain"/>
    <property type="match status" value="1"/>
</dbReference>
<evidence type="ECO:0000256" key="7">
    <source>
        <dbReference type="ARBA" id="ARBA00022989"/>
    </source>
</evidence>
<evidence type="ECO:0000256" key="6">
    <source>
        <dbReference type="ARBA" id="ARBA00022692"/>
    </source>
</evidence>
<dbReference type="InterPro" id="IPR004764">
    <property type="entry name" value="MdtF-like"/>
</dbReference>
<keyword evidence="11" id="KW-1185">Reference proteome</keyword>
<sequence length="1046" mass="112697">MFSKFFIDRPRFAIVICVLMAFSGMIAAFSLPIEQYPNVTPPQIQVTTTYRGADAVTLANTVGAPLEEMVNGVEDMIYMNSSSSNNGEYKLTVTFATGTDPDMALVRVQNRVSQVTPQLPAEVVAEGVTVETAFSDILAFLAIISPNGTHSELDLSNYAHANIKNVLKRVPGMGDVQVYGSKYSIRIWLDPVRITSLGLSIGDVAVAIESQNKQASIGSVGAMPSATDSPIVYTLMTKGRLTDIKDFEEIVVSVNKNGGVVKLRDISKIEIGKETYSIKAIVNGAPSTMISLSQAAGSNALNVMNGAKKTMAEIKSTLPDDMEFVILRDSTDYVKATIHEILLTLILTFMLVVIVCYLFLQDWRVTLVPVAAIPISLLATFAGLAAMGYSINILSLFGLVLVIGTVVDNAIVVVERVLFVMDRDGCSPEEATLQAMGDVTGPMCATTLVFLAIFVPVGFMSGITGQIYKQFAVTISFAVCFSLVVALTLSPAMCAHILRSVRPAERGPLKWFNITLAKSTRGYVAGSVWLARRTLVTFGIFALMIAGCGVLGKTMPSSFIPDEDQGVVFSTIQLPEGSPLTSTERVTSSMGAEVSKLAGVESVSSINGVNIMGGYGENVASLLVPLKHWDERKTKETQLLTIADEIKKIAAKYPEAAANIFTPPAIMGLGMASGLDLRLQSREENDPEKLASVMQGLLAALNQAPEFLYAFSTYSADTPHLFLNIDRQKAEMMGVPVSSIFSTLQTYFGVAYINDINIGTQVNKVMLQSEWSYRNSADSIGGIFVRNSDGGQTPMQSLAAARKTLAPRTLDRYNLFPSAGITVVMNPGYSTGQGIARVAEIAKAALPRGYGYEWSGMTYQEQESGSSVVVVLVIALIFAYLFLVAQYESWSVPVPVVLSLPVAMFGALAGLWVMGLSLSIYAQLGILLLVGLAAKNAILIVEFAKEQREEHGLPLIQAAARAASERFRAVLMTAFTCVLGVLPMLFASGAGAASRKAVGTTMFFGMNAATIFGIFFIPALYVFFQRIREKVKRRIKAMDRKARAAQ</sequence>
<dbReference type="GO" id="GO:0015562">
    <property type="term" value="F:efflux transmembrane transporter activity"/>
    <property type="evidence" value="ECO:0007669"/>
    <property type="project" value="InterPro"/>
</dbReference>
<feature type="transmembrane region" description="Helical" evidence="9">
    <location>
        <begin position="367"/>
        <end position="387"/>
    </location>
</feature>
<evidence type="ECO:0000256" key="9">
    <source>
        <dbReference type="SAM" id="Phobius"/>
    </source>
</evidence>
<feature type="transmembrane region" description="Helical" evidence="9">
    <location>
        <begin position="892"/>
        <end position="914"/>
    </location>
</feature>
<reference evidence="10" key="1">
    <citation type="submission" date="2016-08" db="EMBL/GenBank/DDBJ databases">
        <title>Complete genome of Cloacibacillus porcorum.</title>
        <authorList>
            <person name="Looft T."/>
            <person name="Bayles D.O."/>
            <person name="Alt D.P."/>
        </authorList>
    </citation>
    <scope>NUCLEOTIDE SEQUENCE [LARGE SCALE GENOMIC DNA]</scope>
    <source>
        <strain evidence="10">CL-84</strain>
    </source>
</reference>
<dbReference type="GO" id="GO:0042910">
    <property type="term" value="F:xenobiotic transmembrane transporter activity"/>
    <property type="evidence" value="ECO:0007669"/>
    <property type="project" value="TreeGrafter"/>
</dbReference>
<dbReference type="SUPFAM" id="SSF82866">
    <property type="entry name" value="Multidrug efflux transporter AcrB transmembrane domain"/>
    <property type="match status" value="2"/>
</dbReference>
<feature type="transmembrane region" description="Helical" evidence="9">
    <location>
        <begin position="439"/>
        <end position="459"/>
    </location>
</feature>
<keyword evidence="3" id="KW-0813">Transport</keyword>
<evidence type="ECO:0000313" key="10">
    <source>
        <dbReference type="EMBL" id="ANZ43679.1"/>
    </source>
</evidence>
<dbReference type="GeneID" id="83056286"/>
<dbReference type="PANTHER" id="PTHR32063">
    <property type="match status" value="1"/>
</dbReference>
<evidence type="ECO:0000256" key="8">
    <source>
        <dbReference type="ARBA" id="ARBA00023136"/>
    </source>
</evidence>
<dbReference type="Gene3D" id="3.30.70.1320">
    <property type="entry name" value="Multidrug efflux transporter AcrB pore domain like"/>
    <property type="match status" value="1"/>
</dbReference>
<accession>A0A1B2I135</accession>
<feature type="transmembrane region" description="Helical" evidence="9">
    <location>
        <begin position="12"/>
        <end position="33"/>
    </location>
</feature>
<evidence type="ECO:0000256" key="5">
    <source>
        <dbReference type="ARBA" id="ARBA00022519"/>
    </source>
</evidence>
<dbReference type="EMBL" id="CP016757">
    <property type="protein sequence ID" value="ANZ43679.1"/>
    <property type="molecule type" value="Genomic_DNA"/>
</dbReference>
<feature type="transmembrane region" description="Helical" evidence="9">
    <location>
        <begin position="865"/>
        <end position="885"/>
    </location>
</feature>
<dbReference type="Proteomes" id="UP000093044">
    <property type="component" value="Chromosome"/>
</dbReference>
<evidence type="ECO:0000256" key="2">
    <source>
        <dbReference type="ARBA" id="ARBA00010942"/>
    </source>
</evidence>
<feature type="transmembrane region" description="Helical" evidence="9">
    <location>
        <begin position="393"/>
        <end position="418"/>
    </location>
</feature>
<dbReference type="SUPFAM" id="SSF82693">
    <property type="entry name" value="Multidrug efflux transporter AcrB pore domain, PN1, PN2, PC1 and PC2 subdomains"/>
    <property type="match status" value="4"/>
</dbReference>
<dbReference type="GO" id="GO:0009636">
    <property type="term" value="P:response to toxic substance"/>
    <property type="evidence" value="ECO:0007669"/>
    <property type="project" value="UniProtKB-ARBA"/>
</dbReference>
<dbReference type="AlphaFoldDB" id="A0A1B2I135"/>
<dbReference type="OrthoDB" id="8270at2"/>
<dbReference type="NCBIfam" id="TIGR00915">
    <property type="entry name" value="2A0602"/>
    <property type="match status" value="1"/>
</dbReference>
<dbReference type="Gene3D" id="3.30.2090.10">
    <property type="entry name" value="Multidrug efflux transporter AcrB TolC docking domain, DN and DC subdomains"/>
    <property type="match status" value="2"/>
</dbReference>
<name>A0A1B2I135_9BACT</name>
<dbReference type="SUPFAM" id="SSF82714">
    <property type="entry name" value="Multidrug efflux transporter AcrB TolC docking domain, DN and DC subdomains"/>
    <property type="match status" value="2"/>
</dbReference>
<proteinExistence type="inferred from homology"/>
<keyword evidence="6 9" id="KW-0812">Transmembrane</keyword>
<gene>
    <name evidence="10" type="ORF">BED41_00275</name>
</gene>
<dbReference type="PRINTS" id="PR00702">
    <property type="entry name" value="ACRIFLAVINRP"/>
</dbReference>
<feature type="transmembrane region" description="Helical" evidence="9">
    <location>
        <begin position="1002"/>
        <end position="1024"/>
    </location>
</feature>
<feature type="transmembrane region" description="Helical" evidence="9">
    <location>
        <begin position="341"/>
        <end position="360"/>
    </location>
</feature>
<evidence type="ECO:0000256" key="3">
    <source>
        <dbReference type="ARBA" id="ARBA00022448"/>
    </source>
</evidence>
<comment type="similarity">
    <text evidence="2">Belongs to the resistance-nodulation-cell division (RND) (TC 2.A.6) family.</text>
</comment>
<dbReference type="RefSeq" id="WP_066741591.1">
    <property type="nucleotide sequence ID" value="NZ_CP016757.1"/>
</dbReference>
<dbReference type="Gene3D" id="1.20.1640.10">
    <property type="entry name" value="Multidrug efflux transporter AcrB transmembrane domain"/>
    <property type="match status" value="2"/>
</dbReference>
<organism evidence="10 11">
    <name type="scientific">Cloacibacillus porcorum</name>
    <dbReference type="NCBI Taxonomy" id="1197717"/>
    <lineage>
        <taxon>Bacteria</taxon>
        <taxon>Thermotogati</taxon>
        <taxon>Synergistota</taxon>
        <taxon>Synergistia</taxon>
        <taxon>Synergistales</taxon>
        <taxon>Synergistaceae</taxon>
        <taxon>Cloacibacillus</taxon>
    </lineage>
</organism>
<feature type="transmembrane region" description="Helical" evidence="9">
    <location>
        <begin position="920"/>
        <end position="941"/>
    </location>
</feature>
<keyword evidence="4" id="KW-1003">Cell membrane</keyword>
<protein>
    <submittedName>
        <fullName evidence="10">RND transporter</fullName>
    </submittedName>
</protein>
<dbReference type="KEGG" id="cpor:BED41_00275"/>
<dbReference type="Pfam" id="PF00873">
    <property type="entry name" value="ACR_tran"/>
    <property type="match status" value="1"/>
</dbReference>